<organism evidence="4 5">
    <name type="scientific">Clupea harengus</name>
    <name type="common">Atlantic herring</name>
    <dbReference type="NCBI Taxonomy" id="7950"/>
    <lineage>
        <taxon>Eukaryota</taxon>
        <taxon>Metazoa</taxon>
        <taxon>Chordata</taxon>
        <taxon>Craniata</taxon>
        <taxon>Vertebrata</taxon>
        <taxon>Euteleostomi</taxon>
        <taxon>Actinopterygii</taxon>
        <taxon>Neopterygii</taxon>
        <taxon>Teleostei</taxon>
        <taxon>Clupei</taxon>
        <taxon>Clupeiformes</taxon>
        <taxon>Clupeoidei</taxon>
        <taxon>Clupeidae</taxon>
        <taxon>Clupea</taxon>
    </lineage>
</organism>
<feature type="compositionally biased region" description="Basic and acidic residues" evidence="1">
    <location>
        <begin position="208"/>
        <end position="217"/>
    </location>
</feature>
<feature type="signal peptide" evidence="3">
    <location>
        <begin position="1"/>
        <end position="20"/>
    </location>
</feature>
<dbReference type="SUPFAM" id="SSF48726">
    <property type="entry name" value="Immunoglobulin"/>
    <property type="match status" value="1"/>
</dbReference>
<sequence length="224" mass="25002">MEAWHLVVWLMIGSPVLVHGEVKYLSQKGNDSVALACSSPESNPYGVYLRRKWLQPDAEVLFIHKDAQPKFRSRTDQNRIQVVENLGSGQLDVTISHLQGSDTDLYVCEFMFESIPTDRKEPGRDQFLLYVADHVETPCNCSDYRTLLYIISGAVGLLLLIIVGLTVTSCSTQSKVRNGSKPQPAVPIYEEMTGLKSGNHKPLGDLGRFGESEHLHNENPYSTP</sequence>
<evidence type="ECO:0000256" key="2">
    <source>
        <dbReference type="SAM" id="Phobius"/>
    </source>
</evidence>
<dbReference type="Proteomes" id="UP000515152">
    <property type="component" value="Chromosome 26"/>
</dbReference>
<dbReference type="GO" id="GO:0038023">
    <property type="term" value="F:signaling receptor activity"/>
    <property type="evidence" value="ECO:0007669"/>
    <property type="project" value="InterPro"/>
</dbReference>
<dbReference type="GeneID" id="116219923"/>
<dbReference type="OrthoDB" id="8917013at2759"/>
<dbReference type="InterPro" id="IPR013783">
    <property type="entry name" value="Ig-like_fold"/>
</dbReference>
<dbReference type="PANTHER" id="PTHR15343:SF1">
    <property type="entry name" value="CD7 ANTIGEN-LIKE"/>
    <property type="match status" value="1"/>
</dbReference>
<dbReference type="CTD" id="100001623"/>
<dbReference type="InterPro" id="IPR036179">
    <property type="entry name" value="Ig-like_dom_sf"/>
</dbReference>
<dbReference type="GO" id="GO:0002250">
    <property type="term" value="P:adaptive immune response"/>
    <property type="evidence" value="ECO:0007669"/>
    <property type="project" value="InterPro"/>
</dbReference>
<evidence type="ECO:0000256" key="1">
    <source>
        <dbReference type="SAM" id="MobiDB-lite"/>
    </source>
</evidence>
<dbReference type="RefSeq" id="XP_031419954.1">
    <property type="nucleotide sequence ID" value="XM_031564094.2"/>
</dbReference>
<protein>
    <submittedName>
        <fullName evidence="5">Cd7 antigen-like</fullName>
    </submittedName>
</protein>
<accession>A0A6P8F4W4</accession>
<gene>
    <name evidence="5" type="primary">cd7al</name>
</gene>
<keyword evidence="2" id="KW-0812">Transmembrane</keyword>
<evidence type="ECO:0000313" key="5">
    <source>
        <dbReference type="RefSeq" id="XP_031419954.1"/>
    </source>
</evidence>
<feature type="region of interest" description="Disordered" evidence="1">
    <location>
        <begin position="194"/>
        <end position="224"/>
    </location>
</feature>
<dbReference type="PANTHER" id="PTHR15343">
    <property type="entry name" value="CD7"/>
    <property type="match status" value="1"/>
</dbReference>
<dbReference type="AlphaFoldDB" id="A0A6P8F4W4"/>
<proteinExistence type="predicted"/>
<dbReference type="KEGG" id="char:116219923"/>
<keyword evidence="4" id="KW-1185">Reference proteome</keyword>
<evidence type="ECO:0000313" key="4">
    <source>
        <dbReference type="Proteomes" id="UP000515152"/>
    </source>
</evidence>
<evidence type="ECO:0000256" key="3">
    <source>
        <dbReference type="SAM" id="SignalP"/>
    </source>
</evidence>
<dbReference type="Gene3D" id="2.60.40.10">
    <property type="entry name" value="Immunoglobulins"/>
    <property type="match status" value="1"/>
</dbReference>
<keyword evidence="2" id="KW-1133">Transmembrane helix</keyword>
<feature type="transmembrane region" description="Helical" evidence="2">
    <location>
        <begin position="147"/>
        <end position="167"/>
    </location>
</feature>
<reference evidence="5" key="1">
    <citation type="submission" date="2025-08" db="UniProtKB">
        <authorList>
            <consortium name="RefSeq"/>
        </authorList>
    </citation>
    <scope>IDENTIFICATION</scope>
</reference>
<dbReference type="InterPro" id="IPR039090">
    <property type="entry name" value="CD7"/>
</dbReference>
<name>A0A6P8F4W4_CLUHA</name>
<keyword evidence="2" id="KW-0472">Membrane</keyword>
<feature type="chain" id="PRO_5027908624" evidence="3">
    <location>
        <begin position="21"/>
        <end position="224"/>
    </location>
</feature>
<dbReference type="GO" id="GO:0016020">
    <property type="term" value="C:membrane"/>
    <property type="evidence" value="ECO:0007669"/>
    <property type="project" value="InterPro"/>
</dbReference>
<keyword evidence="3" id="KW-0732">Signal</keyword>